<accession>A0A290XHP5</accession>
<proteinExistence type="predicted"/>
<dbReference type="OrthoDB" id="1114505at2"/>
<dbReference type="Proteomes" id="UP000218968">
    <property type="component" value="Chromosome"/>
</dbReference>
<keyword evidence="3" id="KW-1185">Reference proteome</keyword>
<feature type="domain" description="Chorismatase FkbO/Hyg5-like N-terminal" evidence="1">
    <location>
        <begin position="30"/>
        <end position="159"/>
    </location>
</feature>
<evidence type="ECO:0000313" key="3">
    <source>
        <dbReference type="Proteomes" id="UP000218968"/>
    </source>
</evidence>
<name>A0A290XHP5_9GAMM</name>
<dbReference type="SUPFAM" id="SSF55298">
    <property type="entry name" value="YjgF-like"/>
    <property type="match status" value="1"/>
</dbReference>
<organism evidence="2 3">
    <name type="scientific">Luteimonas chenhongjianii</name>
    <dbReference type="NCBI Taxonomy" id="2006110"/>
    <lineage>
        <taxon>Bacteria</taxon>
        <taxon>Pseudomonadati</taxon>
        <taxon>Pseudomonadota</taxon>
        <taxon>Gammaproteobacteria</taxon>
        <taxon>Lysobacterales</taxon>
        <taxon>Lysobacteraceae</taxon>
        <taxon>Luteimonas</taxon>
    </lineage>
</organism>
<sequence length="307" mass="33591">MFGFGDAAPAIDDPRWLRVPLQPFGASLLEVWRGQAPVRHGRDGNIAWSTDGELIFGAIEVDEPEGHTGEGDHSGILLAAEQAYRELTDFIGAGEFPHLLRIWNYLDAITHGDGDSERYRQFCVGRARGLGAFDTSQLPAATAIGRCDADRRIQVYWLAGRLPGTPVENPRQVSAYRYPRQYGPQAPSFARAMLPPAGSEMPLMLSGTASVVGHASQHEGELLAQLDETFANFDALIASARRHRPELPAEFGPGSRLKVYVRDASDLPAVAEAFETRYGDRLPRLLLHAAICRRELALEIDGVHDAG</sequence>
<dbReference type="EMBL" id="CP023406">
    <property type="protein sequence ID" value="ATD68682.1"/>
    <property type="molecule type" value="Genomic_DNA"/>
</dbReference>
<dbReference type="InterPro" id="IPR049368">
    <property type="entry name" value="FkbO_Hyg5-like_N"/>
</dbReference>
<dbReference type="KEGG" id="lum:CNR27_04035"/>
<reference evidence="3" key="1">
    <citation type="submission" date="2017-09" db="EMBL/GenBank/DDBJ databases">
        <title>Luteimonas liuhanmingii sp.nov., isolated from the intestinal contents of Tibetan Plateau Pika in Yushu, Qinghai Province, China.</title>
        <authorList>
            <person name="Gui Z."/>
        </authorList>
    </citation>
    <scope>NUCLEOTIDE SEQUENCE [LARGE SCALE GENOMIC DNA]</scope>
    <source>
        <strain evidence="3">100111</strain>
    </source>
</reference>
<dbReference type="InterPro" id="IPR035959">
    <property type="entry name" value="RutC-like_sf"/>
</dbReference>
<protein>
    <submittedName>
        <fullName evidence="2">Pteridine-dependent deoxygenase</fullName>
    </submittedName>
</protein>
<dbReference type="CDD" id="cd06153">
    <property type="entry name" value="YjgF_YER057c_UK114_like_5"/>
    <property type="match status" value="1"/>
</dbReference>
<evidence type="ECO:0000313" key="2">
    <source>
        <dbReference type="EMBL" id="ATD68682.1"/>
    </source>
</evidence>
<dbReference type="Pfam" id="PF21168">
    <property type="entry name" value="FkbO_Hyg5-like_N"/>
    <property type="match status" value="1"/>
</dbReference>
<gene>
    <name evidence="2" type="ORF">CNR27_04035</name>
</gene>
<dbReference type="AlphaFoldDB" id="A0A290XHP5"/>
<evidence type="ECO:0000259" key="1">
    <source>
        <dbReference type="Pfam" id="PF21168"/>
    </source>
</evidence>
<dbReference type="Gene3D" id="3.30.1330.40">
    <property type="entry name" value="RutC-like"/>
    <property type="match status" value="1"/>
</dbReference>